<comment type="caution">
    <text evidence="2">The sequence shown here is derived from an EMBL/GenBank/DDBJ whole genome shotgun (WGS) entry which is preliminary data.</text>
</comment>
<protein>
    <submittedName>
        <fullName evidence="2">Uncharacterized protein</fullName>
    </submittedName>
</protein>
<evidence type="ECO:0000313" key="3">
    <source>
        <dbReference type="Proteomes" id="UP000726777"/>
    </source>
</evidence>
<keyword evidence="1" id="KW-1133">Transmembrane helix</keyword>
<keyword evidence="1" id="KW-0472">Membrane</keyword>
<name>A0A9Q3UJ91_VIBPH</name>
<dbReference type="EMBL" id="JACVHL010000070">
    <property type="protein sequence ID" value="MCC3808580.1"/>
    <property type="molecule type" value="Genomic_DNA"/>
</dbReference>
<organism evidence="2 3">
    <name type="scientific">Vibrio parahaemolyticus</name>
    <dbReference type="NCBI Taxonomy" id="670"/>
    <lineage>
        <taxon>Bacteria</taxon>
        <taxon>Pseudomonadati</taxon>
        <taxon>Pseudomonadota</taxon>
        <taxon>Gammaproteobacteria</taxon>
        <taxon>Vibrionales</taxon>
        <taxon>Vibrionaceae</taxon>
        <taxon>Vibrio</taxon>
    </lineage>
</organism>
<accession>A0A9Q3UJ91</accession>
<sequence>MPPVKEVERPVQVGIGVDKMAANALVEAQIKILTASYDKMAAYTNLVVVAGYATFFGLWNLTKDILSPDQKLWSALLIAISASVFVIFEVTKNYFHSRNIMKLNKIVTDPKITASAPKVLAAFDKHNQKLNKHMLAWGIWWHVSWVVSVVCGIAGAGVLMYAFIVGLL</sequence>
<evidence type="ECO:0000256" key="1">
    <source>
        <dbReference type="SAM" id="Phobius"/>
    </source>
</evidence>
<feature type="transmembrane region" description="Helical" evidence="1">
    <location>
        <begin position="73"/>
        <end position="95"/>
    </location>
</feature>
<keyword evidence="1" id="KW-0812">Transmembrane</keyword>
<evidence type="ECO:0000313" key="2">
    <source>
        <dbReference type="EMBL" id="MCC3808580.1"/>
    </source>
</evidence>
<dbReference type="AlphaFoldDB" id="A0A9Q3UJ91"/>
<dbReference type="RefSeq" id="WP_228070213.1">
    <property type="nucleotide sequence ID" value="NZ_CP064041.1"/>
</dbReference>
<proteinExistence type="predicted"/>
<reference evidence="2" key="1">
    <citation type="submission" date="2020-09" db="EMBL/GenBank/DDBJ databases">
        <title>Genome sequence of Vibrio parahaemolyticus isolates.</title>
        <authorList>
            <person name="Hammerl J.A."/>
            <person name="Strauch E."/>
        </authorList>
    </citation>
    <scope>NUCLEOTIDE SEQUENCE</scope>
    <source>
        <strain evidence="2">17-VB00146</strain>
    </source>
</reference>
<feature type="transmembrane region" description="Helical" evidence="1">
    <location>
        <begin position="40"/>
        <end position="61"/>
    </location>
</feature>
<gene>
    <name evidence="2" type="ORF">IB292_26705</name>
</gene>
<dbReference type="Proteomes" id="UP000726777">
    <property type="component" value="Unassembled WGS sequence"/>
</dbReference>
<feature type="transmembrane region" description="Helical" evidence="1">
    <location>
        <begin position="139"/>
        <end position="164"/>
    </location>
</feature>